<evidence type="ECO:0000256" key="1">
    <source>
        <dbReference type="SAM" id="MobiDB-lite"/>
    </source>
</evidence>
<evidence type="ECO:0000313" key="4">
    <source>
        <dbReference type="Proteomes" id="UP001237642"/>
    </source>
</evidence>
<feature type="domain" description="DUF4283" evidence="2">
    <location>
        <begin position="311"/>
        <end position="393"/>
    </location>
</feature>
<dbReference type="PANTHER" id="PTHR31286:SF180">
    <property type="entry name" value="OS10G0362600 PROTEIN"/>
    <property type="match status" value="1"/>
</dbReference>
<dbReference type="Pfam" id="PF14111">
    <property type="entry name" value="DUF4283"/>
    <property type="match status" value="1"/>
</dbReference>
<feature type="region of interest" description="Disordered" evidence="1">
    <location>
        <begin position="557"/>
        <end position="599"/>
    </location>
</feature>
<reference evidence="3" key="1">
    <citation type="submission" date="2023-02" db="EMBL/GenBank/DDBJ databases">
        <title>Genome of toxic invasive species Heracleum sosnowskyi carries increased number of genes despite the absence of recent whole-genome duplications.</title>
        <authorList>
            <person name="Schelkunov M."/>
            <person name="Shtratnikova V."/>
            <person name="Makarenko M."/>
            <person name="Klepikova A."/>
            <person name="Omelchenko D."/>
            <person name="Novikova G."/>
            <person name="Obukhova E."/>
            <person name="Bogdanov V."/>
            <person name="Penin A."/>
            <person name="Logacheva M."/>
        </authorList>
    </citation>
    <scope>NUCLEOTIDE SEQUENCE</scope>
    <source>
        <strain evidence="3">Hsosn_3</strain>
        <tissue evidence="3">Leaf</tissue>
    </source>
</reference>
<evidence type="ECO:0000259" key="2">
    <source>
        <dbReference type="Pfam" id="PF14111"/>
    </source>
</evidence>
<dbReference type="InterPro" id="IPR025558">
    <property type="entry name" value="DUF4283"/>
</dbReference>
<feature type="compositionally biased region" description="Polar residues" evidence="1">
    <location>
        <begin position="240"/>
        <end position="255"/>
    </location>
</feature>
<protein>
    <recommendedName>
        <fullName evidence="2">DUF4283 domain-containing protein</fullName>
    </recommendedName>
</protein>
<feature type="compositionally biased region" description="Basic residues" evidence="1">
    <location>
        <begin position="626"/>
        <end position="641"/>
    </location>
</feature>
<name>A0AAD8GMS3_9APIA</name>
<proteinExistence type="predicted"/>
<feature type="region of interest" description="Disordered" evidence="1">
    <location>
        <begin position="208"/>
        <end position="272"/>
    </location>
</feature>
<dbReference type="PANTHER" id="PTHR31286">
    <property type="entry name" value="GLYCINE-RICH CELL WALL STRUCTURAL PROTEIN 1.8-LIKE"/>
    <property type="match status" value="1"/>
</dbReference>
<comment type="caution">
    <text evidence="3">The sequence shown here is derived from an EMBL/GenBank/DDBJ whole genome shotgun (WGS) entry which is preliminary data.</text>
</comment>
<accession>A0AAD8GMS3</accession>
<feature type="region of interest" description="Disordered" evidence="1">
    <location>
        <begin position="612"/>
        <end position="641"/>
    </location>
</feature>
<dbReference type="InterPro" id="IPR040256">
    <property type="entry name" value="At4g02000-like"/>
</dbReference>
<gene>
    <name evidence="3" type="ORF">POM88_054164</name>
</gene>
<keyword evidence="4" id="KW-1185">Reference proteome</keyword>
<feature type="compositionally biased region" description="Basic and acidic residues" evidence="1">
    <location>
        <begin position="218"/>
        <end position="238"/>
    </location>
</feature>
<sequence length="641" mass="70966">MVSQGSNCDSDFVPGYMQDYDEDSDTDLRRQREVSDFPILMSGGALGRQEEGFSTPNRSAPINPILASGEVFEEIMSGKTSSLVHLKILESSKTGEKVVPSSSGGINIVAMDEVLVEDASSEEAPISREEEAWMENATVNPAVKLAFALNRNEREELFSTRRQLNEMSSFLKSKGFSFDDVLLEARRNNGVLTSPPRRDEYGLPVIQEVRPSPVAGPKDLKGILKKRPLPEPQDKDGASNEENCVKQSAVASDSPSCAKEVGGQPKESPHTVKSWANVVQSKEEQVRFEYIPMPEGSKVLCPPDEVLRQGNDKFKLCIVGTFSKGTHPFSVVKRFAQRFWEGFGLCDVFQKDTKVFLFKFKDEDSMNKVLTKGTWYVDQRPMLVKAWCEREKPVTSMPLWIKLSNIPDCYWTQKGLSSLASVVGVPISADHLTAKLNILPFARFCVEYKLGTPLPSSIPVMVLDPFTDEKFQAEVLVHYAVKPLTCVACNSLGHTSVTCPLAKRIWVQKNKKGDIISDGDPSPSKSCPSVPTFIDEVQQGISSPPLQEPLEDAETIDKGKGKIDAGEEPWTEVLSKSKHSSARKGSVSPMESPTPPKNFKKLLLVDEVDARKRFNSTAHLSDSQKRRLGKRGRGKSPNKSH</sequence>
<evidence type="ECO:0000313" key="3">
    <source>
        <dbReference type="EMBL" id="KAK1351620.1"/>
    </source>
</evidence>
<dbReference type="EMBL" id="JAUIZM010000029">
    <property type="protein sequence ID" value="KAK1351620.1"/>
    <property type="molecule type" value="Genomic_DNA"/>
</dbReference>
<organism evidence="3 4">
    <name type="scientific">Heracleum sosnowskyi</name>
    <dbReference type="NCBI Taxonomy" id="360622"/>
    <lineage>
        <taxon>Eukaryota</taxon>
        <taxon>Viridiplantae</taxon>
        <taxon>Streptophyta</taxon>
        <taxon>Embryophyta</taxon>
        <taxon>Tracheophyta</taxon>
        <taxon>Spermatophyta</taxon>
        <taxon>Magnoliopsida</taxon>
        <taxon>eudicotyledons</taxon>
        <taxon>Gunneridae</taxon>
        <taxon>Pentapetalae</taxon>
        <taxon>asterids</taxon>
        <taxon>campanulids</taxon>
        <taxon>Apiales</taxon>
        <taxon>Apiaceae</taxon>
        <taxon>Apioideae</taxon>
        <taxon>apioid superclade</taxon>
        <taxon>Tordylieae</taxon>
        <taxon>Tordyliinae</taxon>
        <taxon>Heracleum</taxon>
    </lineage>
</organism>
<feature type="region of interest" description="Disordered" evidence="1">
    <location>
        <begin position="1"/>
        <end position="27"/>
    </location>
</feature>
<dbReference type="Proteomes" id="UP001237642">
    <property type="component" value="Unassembled WGS sequence"/>
</dbReference>
<dbReference type="AlphaFoldDB" id="A0AAD8GMS3"/>
<reference evidence="3" key="2">
    <citation type="submission" date="2023-05" db="EMBL/GenBank/DDBJ databases">
        <authorList>
            <person name="Schelkunov M.I."/>
        </authorList>
    </citation>
    <scope>NUCLEOTIDE SEQUENCE</scope>
    <source>
        <strain evidence="3">Hsosn_3</strain>
        <tissue evidence="3">Leaf</tissue>
    </source>
</reference>